<evidence type="ECO:0000313" key="6">
    <source>
        <dbReference type="EMBL" id="MBP2194007.1"/>
    </source>
</evidence>
<comment type="caution">
    <text evidence="4">Lacks conserved residue(s) required for the propagation of feature annotation.</text>
</comment>
<dbReference type="PANTHER" id="PTHR30055">
    <property type="entry name" value="HTH-TYPE TRANSCRIPTIONAL REGULATOR RUTR"/>
    <property type="match status" value="1"/>
</dbReference>
<dbReference type="Proteomes" id="UP001519325">
    <property type="component" value="Unassembled WGS sequence"/>
</dbReference>
<dbReference type="InterPro" id="IPR001647">
    <property type="entry name" value="HTH_TetR"/>
</dbReference>
<keyword evidence="1" id="KW-0805">Transcription regulation</keyword>
<evidence type="ECO:0000313" key="7">
    <source>
        <dbReference type="Proteomes" id="UP001519325"/>
    </source>
</evidence>
<evidence type="ECO:0000256" key="3">
    <source>
        <dbReference type="ARBA" id="ARBA00023163"/>
    </source>
</evidence>
<protein>
    <submittedName>
        <fullName evidence="6">AcrR family transcriptional regulator</fullName>
    </submittedName>
</protein>
<organism evidence="6 7">
    <name type="scientific">Nocardia goodfellowii</name>
    <dbReference type="NCBI Taxonomy" id="882446"/>
    <lineage>
        <taxon>Bacteria</taxon>
        <taxon>Bacillati</taxon>
        <taxon>Actinomycetota</taxon>
        <taxon>Actinomycetes</taxon>
        <taxon>Mycobacteriales</taxon>
        <taxon>Nocardiaceae</taxon>
        <taxon>Nocardia</taxon>
    </lineage>
</organism>
<dbReference type="PROSITE" id="PS50977">
    <property type="entry name" value="HTH_TETR_2"/>
    <property type="match status" value="1"/>
</dbReference>
<keyword evidence="3" id="KW-0804">Transcription</keyword>
<dbReference type="InterPro" id="IPR036271">
    <property type="entry name" value="Tet_transcr_reg_TetR-rel_C_sf"/>
</dbReference>
<gene>
    <name evidence="6" type="ORF">BJ987_006908</name>
</gene>
<dbReference type="InterPro" id="IPR050109">
    <property type="entry name" value="HTH-type_TetR-like_transc_reg"/>
</dbReference>
<evidence type="ECO:0000256" key="2">
    <source>
        <dbReference type="ARBA" id="ARBA00023125"/>
    </source>
</evidence>
<evidence type="ECO:0000256" key="4">
    <source>
        <dbReference type="PROSITE-ProRule" id="PRU00335"/>
    </source>
</evidence>
<proteinExistence type="predicted"/>
<accession>A0ABS4QQL8</accession>
<keyword evidence="2 4" id="KW-0238">DNA-binding</keyword>
<dbReference type="InterPro" id="IPR009057">
    <property type="entry name" value="Homeodomain-like_sf"/>
</dbReference>
<keyword evidence="7" id="KW-1185">Reference proteome</keyword>
<dbReference type="Gene3D" id="1.10.357.10">
    <property type="entry name" value="Tetracycline Repressor, domain 2"/>
    <property type="match status" value="1"/>
</dbReference>
<dbReference type="PANTHER" id="PTHR30055:SF234">
    <property type="entry name" value="HTH-TYPE TRANSCRIPTIONAL REGULATOR BETI"/>
    <property type="match status" value="1"/>
</dbReference>
<feature type="domain" description="HTH tetR-type" evidence="5">
    <location>
        <begin position="1"/>
        <end position="37"/>
    </location>
</feature>
<sequence length="175" mass="18482">MAKIARTAEVGSGSLYRHFPTRESLVLAVFGEQISDLEELGANPQSTIDEILDLIIDQLPVSAALVSTLTPAPIFASDTADPGLSAIGDRLSALLAAKLASPRTRGTIHPETTPEQVFLAIALVAALLTKTASPLRPAIAAQCWQVLLQGLRHPATHADLSSRAARRKVSAEFEG</sequence>
<dbReference type="EMBL" id="JAGGMR010000001">
    <property type="protein sequence ID" value="MBP2194007.1"/>
    <property type="molecule type" value="Genomic_DNA"/>
</dbReference>
<reference evidence="6 7" key="1">
    <citation type="submission" date="2021-03" db="EMBL/GenBank/DDBJ databases">
        <title>Sequencing the genomes of 1000 actinobacteria strains.</title>
        <authorList>
            <person name="Klenk H.-P."/>
        </authorList>
    </citation>
    <scope>NUCLEOTIDE SEQUENCE [LARGE SCALE GENOMIC DNA]</scope>
    <source>
        <strain evidence="6 7">DSM 45516</strain>
    </source>
</reference>
<name>A0ABS4QQL8_9NOCA</name>
<dbReference type="Pfam" id="PF00440">
    <property type="entry name" value="TetR_N"/>
    <property type="match status" value="1"/>
</dbReference>
<evidence type="ECO:0000256" key="1">
    <source>
        <dbReference type="ARBA" id="ARBA00023015"/>
    </source>
</evidence>
<evidence type="ECO:0000259" key="5">
    <source>
        <dbReference type="PROSITE" id="PS50977"/>
    </source>
</evidence>
<dbReference type="SUPFAM" id="SSF46689">
    <property type="entry name" value="Homeodomain-like"/>
    <property type="match status" value="1"/>
</dbReference>
<dbReference type="SUPFAM" id="SSF48498">
    <property type="entry name" value="Tetracyclin repressor-like, C-terminal domain"/>
    <property type="match status" value="1"/>
</dbReference>
<comment type="caution">
    <text evidence="6">The sequence shown here is derived from an EMBL/GenBank/DDBJ whole genome shotgun (WGS) entry which is preliminary data.</text>
</comment>